<dbReference type="AlphaFoldDB" id="A0A1H6RXP8"/>
<reference evidence="5 6" key="1">
    <citation type="submission" date="2016-10" db="EMBL/GenBank/DDBJ databases">
        <authorList>
            <person name="de Groot N.N."/>
        </authorList>
    </citation>
    <scope>NUCLEOTIDE SEQUENCE [LARGE SCALE GENOMIC DNA]</scope>
    <source>
        <strain evidence="3 5">DSM 373</strain>
        <strain evidence="4 6">DSM 378</strain>
    </source>
</reference>
<dbReference type="InterPro" id="IPR058652">
    <property type="entry name" value="VapC50_C"/>
</dbReference>
<dbReference type="Proteomes" id="UP000199250">
    <property type="component" value="Unassembled WGS sequence"/>
</dbReference>
<dbReference type="InterPro" id="IPR002716">
    <property type="entry name" value="PIN_dom"/>
</dbReference>
<evidence type="ECO:0000313" key="4">
    <source>
        <dbReference type="EMBL" id="SER32743.1"/>
    </source>
</evidence>
<dbReference type="Pfam" id="PF13470">
    <property type="entry name" value="PIN_3"/>
    <property type="match status" value="1"/>
</dbReference>
<dbReference type="Proteomes" id="UP000199267">
    <property type="component" value="Unassembled WGS sequence"/>
</dbReference>
<evidence type="ECO:0000313" key="6">
    <source>
        <dbReference type="Proteomes" id="UP000199267"/>
    </source>
</evidence>
<evidence type="ECO:0000313" key="5">
    <source>
        <dbReference type="Proteomes" id="UP000199250"/>
    </source>
</evidence>
<gene>
    <name evidence="3" type="ORF">SAMN04244572_01034</name>
    <name evidence="4" type="ORF">SAMN04244573_03384</name>
</gene>
<protein>
    <submittedName>
        <fullName evidence="3">PIN domain-containing protein</fullName>
    </submittedName>
</protein>
<name>A0A1H6RXP8_9GAMM</name>
<dbReference type="RefSeq" id="WP_090624017.1">
    <property type="nucleotide sequence ID" value="NZ_FNYQ01000011.1"/>
</dbReference>
<feature type="domain" description="VapC50 C-terminal" evidence="2">
    <location>
        <begin position="131"/>
        <end position="185"/>
    </location>
</feature>
<proteinExistence type="predicted"/>
<organism evidence="3 5">
    <name type="scientific">Azotobacter beijerinckii</name>
    <dbReference type="NCBI Taxonomy" id="170623"/>
    <lineage>
        <taxon>Bacteria</taxon>
        <taxon>Pseudomonadati</taxon>
        <taxon>Pseudomonadota</taxon>
        <taxon>Gammaproteobacteria</taxon>
        <taxon>Pseudomonadales</taxon>
        <taxon>Pseudomonadaceae</taxon>
        <taxon>Azotobacter</taxon>
    </lineage>
</organism>
<dbReference type="EMBL" id="FOFJ01000042">
    <property type="protein sequence ID" value="SER32743.1"/>
    <property type="molecule type" value="Genomic_DNA"/>
</dbReference>
<dbReference type="Pfam" id="PF26343">
    <property type="entry name" value="VapC50_C"/>
    <property type="match status" value="1"/>
</dbReference>
<dbReference type="OrthoDB" id="211933at2"/>
<evidence type="ECO:0000259" key="2">
    <source>
        <dbReference type="Pfam" id="PF26343"/>
    </source>
</evidence>
<feature type="domain" description="PIN" evidence="1">
    <location>
        <begin position="7"/>
        <end position="113"/>
    </location>
</feature>
<accession>A0A1H6RXP8</accession>
<evidence type="ECO:0000259" key="1">
    <source>
        <dbReference type="Pfam" id="PF13470"/>
    </source>
</evidence>
<dbReference type="EMBL" id="FNYQ01000011">
    <property type="protein sequence ID" value="SEI60628.1"/>
    <property type="molecule type" value="Genomic_DNA"/>
</dbReference>
<evidence type="ECO:0000313" key="3">
    <source>
        <dbReference type="EMBL" id="SEI60628.1"/>
    </source>
</evidence>
<sequence length="190" mass="21597">MSSNYTVVYDACVMYPAPLRSLLMYLALSGQFRARWSETIHQEWMRNLLADRPDLSPDTVGRVRELMDRHVPGALVTGFESLIPGITLPDPEDRHVVAAAVQTRAEAIVTFNLKDFPDQDLSPFGVRAIHPDDFITDLMELHIGAVLEAVRRHRASLKNPPFSSREYLDCLLKQRLPETVSRLRAFELLI</sequence>